<dbReference type="EMBL" id="DF237907">
    <property type="protein sequence ID" value="GAQ92258.1"/>
    <property type="molecule type" value="Genomic_DNA"/>
</dbReference>
<reference evidence="4 5" key="1">
    <citation type="journal article" date="2014" name="Nat. Commun.">
        <title>Klebsormidium flaccidum genome reveals primary factors for plant terrestrial adaptation.</title>
        <authorList>
            <person name="Hori K."/>
            <person name="Maruyama F."/>
            <person name="Fujisawa T."/>
            <person name="Togashi T."/>
            <person name="Yamamoto N."/>
            <person name="Seo M."/>
            <person name="Sato S."/>
            <person name="Yamada T."/>
            <person name="Mori H."/>
            <person name="Tajima N."/>
            <person name="Moriyama T."/>
            <person name="Ikeuchi M."/>
            <person name="Watanabe M."/>
            <person name="Wada H."/>
            <person name="Kobayashi K."/>
            <person name="Saito M."/>
            <person name="Masuda T."/>
            <person name="Sasaki-Sekimoto Y."/>
            <person name="Mashiguchi K."/>
            <person name="Awai K."/>
            <person name="Shimojima M."/>
            <person name="Masuda S."/>
            <person name="Iwai M."/>
            <person name="Nobusawa T."/>
            <person name="Narise T."/>
            <person name="Kondo S."/>
            <person name="Saito H."/>
            <person name="Sato R."/>
            <person name="Murakawa M."/>
            <person name="Ihara Y."/>
            <person name="Oshima-Yamada Y."/>
            <person name="Ohtaka K."/>
            <person name="Satoh M."/>
            <person name="Sonobe K."/>
            <person name="Ishii M."/>
            <person name="Ohtani R."/>
            <person name="Kanamori-Sato M."/>
            <person name="Honoki R."/>
            <person name="Miyazaki D."/>
            <person name="Mochizuki H."/>
            <person name="Umetsu J."/>
            <person name="Higashi K."/>
            <person name="Shibata D."/>
            <person name="Kamiya Y."/>
            <person name="Sato N."/>
            <person name="Nakamura Y."/>
            <person name="Tabata S."/>
            <person name="Ida S."/>
            <person name="Kurokawa K."/>
            <person name="Ohta H."/>
        </authorList>
    </citation>
    <scope>NUCLEOTIDE SEQUENCE [LARGE SCALE GENOMIC DNA]</scope>
    <source>
        <strain evidence="4 5">NIES-2285</strain>
    </source>
</reference>
<evidence type="ECO:0000256" key="2">
    <source>
        <dbReference type="ARBA" id="ARBA00022640"/>
    </source>
</evidence>
<dbReference type="OrthoDB" id="201321at2759"/>
<dbReference type="GO" id="GO:0010236">
    <property type="term" value="P:plastoquinone biosynthetic process"/>
    <property type="evidence" value="ECO:0000318"/>
    <property type="project" value="GO_Central"/>
</dbReference>
<dbReference type="Proteomes" id="UP000054558">
    <property type="component" value="Unassembled WGS sequence"/>
</dbReference>
<evidence type="ECO:0000313" key="5">
    <source>
        <dbReference type="Proteomes" id="UP000054558"/>
    </source>
</evidence>
<dbReference type="OMA" id="WLDITYV"/>
<proteinExistence type="predicted"/>
<gene>
    <name evidence="4" type="ORF">KFL_009580060</name>
</gene>
<feature type="domain" description="Plastid lipid-associated protein/fibrillin conserved" evidence="3">
    <location>
        <begin position="74"/>
        <end position="255"/>
    </location>
</feature>
<name>A0A1Y1IVH1_KLENI</name>
<dbReference type="InterPro" id="IPR039633">
    <property type="entry name" value="PAP"/>
</dbReference>
<protein>
    <recommendedName>
        <fullName evidence="3">Plastid lipid-associated protein/fibrillin conserved domain-containing protein</fullName>
    </recommendedName>
</protein>
<organism evidence="4 5">
    <name type="scientific">Klebsormidium nitens</name>
    <name type="common">Green alga</name>
    <name type="synonym">Ulothrix nitens</name>
    <dbReference type="NCBI Taxonomy" id="105231"/>
    <lineage>
        <taxon>Eukaryota</taxon>
        <taxon>Viridiplantae</taxon>
        <taxon>Streptophyta</taxon>
        <taxon>Klebsormidiophyceae</taxon>
        <taxon>Klebsormidiales</taxon>
        <taxon>Klebsormidiaceae</taxon>
        <taxon>Klebsormidium</taxon>
    </lineage>
</organism>
<evidence type="ECO:0000313" key="4">
    <source>
        <dbReference type="EMBL" id="GAQ92258.1"/>
    </source>
</evidence>
<accession>A0A1Y1IVH1</accession>
<dbReference type="PANTHER" id="PTHR31906">
    <property type="entry name" value="PLASTID-LIPID-ASSOCIATED PROTEIN 4, CHLOROPLASTIC-RELATED"/>
    <property type="match status" value="1"/>
</dbReference>
<dbReference type="STRING" id="105231.A0A1Y1IVH1"/>
<evidence type="ECO:0000259" key="3">
    <source>
        <dbReference type="Pfam" id="PF04755"/>
    </source>
</evidence>
<sequence>MLQSKQWLCCSCQEDSERGQWPRWKANAGKRNAISTSQPIARDLGRIQRCLVAPRAAPSSEVSAGTSVRSLEVIKEELMEAVKGTDMGIFGVPSGKKDHIERLIAELEEHNPTDSPTENLEKVAGEWTLLYSTIKILGSKRTKLGLREFVKLGNFRQIIDVDQSQASNVIDFRVTGLGLLTGSFTIDASFKPVSPTRVEIKFLKSVLVPEQLLLLFQKNYDLLLSVFNPEGWLDITFSDEQLRVGRDDKGNVFVLRR</sequence>
<keyword evidence="5" id="KW-1185">Reference proteome</keyword>
<dbReference type="Pfam" id="PF04755">
    <property type="entry name" value="PAP_fibrillin"/>
    <property type="match status" value="1"/>
</dbReference>
<dbReference type="InterPro" id="IPR006843">
    <property type="entry name" value="PAP/fibrillin_dom"/>
</dbReference>
<keyword evidence="2" id="KW-0934">Plastid</keyword>
<comment type="subcellular location">
    <subcellularLocation>
        <location evidence="1">Plastid</location>
    </subcellularLocation>
</comment>
<dbReference type="AlphaFoldDB" id="A0A1Y1IVH1"/>
<evidence type="ECO:0000256" key="1">
    <source>
        <dbReference type="ARBA" id="ARBA00004474"/>
    </source>
</evidence>
<dbReference type="GO" id="GO:0009535">
    <property type="term" value="C:chloroplast thylakoid membrane"/>
    <property type="evidence" value="ECO:0000318"/>
    <property type="project" value="GO_Central"/>
</dbReference>